<feature type="domain" description="HTH marR-type" evidence="4">
    <location>
        <begin position="1"/>
        <end position="137"/>
    </location>
</feature>
<dbReference type="GO" id="GO:0003700">
    <property type="term" value="F:DNA-binding transcription factor activity"/>
    <property type="evidence" value="ECO:0007669"/>
    <property type="project" value="InterPro"/>
</dbReference>
<name>A0A7M3T5L5_9RHOB</name>
<evidence type="ECO:0000256" key="1">
    <source>
        <dbReference type="ARBA" id="ARBA00023015"/>
    </source>
</evidence>
<evidence type="ECO:0000256" key="3">
    <source>
        <dbReference type="ARBA" id="ARBA00023163"/>
    </source>
</evidence>
<reference evidence="5 6" key="1">
    <citation type="submission" date="2020-02" db="EMBL/GenBank/DDBJ databases">
        <title>complete genome sequence of Rhodobacteraceae bacterium.</title>
        <authorList>
            <person name="Park J."/>
            <person name="Kim Y.-S."/>
            <person name="Kim K.-H."/>
        </authorList>
    </citation>
    <scope>NUCLEOTIDE SEQUENCE [LARGE SCALE GENOMIC DNA]</scope>
    <source>
        <strain evidence="5 6">RR4-56</strain>
    </source>
</reference>
<dbReference type="InterPro" id="IPR036390">
    <property type="entry name" value="WH_DNA-bd_sf"/>
</dbReference>
<dbReference type="Proteomes" id="UP000503336">
    <property type="component" value="Chromosome"/>
</dbReference>
<dbReference type="InterPro" id="IPR039422">
    <property type="entry name" value="MarR/SlyA-like"/>
</dbReference>
<keyword evidence="3" id="KW-0804">Transcription</keyword>
<dbReference type="SMART" id="SM00347">
    <property type="entry name" value="HTH_MARR"/>
    <property type="match status" value="1"/>
</dbReference>
<dbReference type="PROSITE" id="PS50995">
    <property type="entry name" value="HTH_MARR_2"/>
    <property type="match status" value="1"/>
</dbReference>
<protein>
    <submittedName>
        <fullName evidence="5">MarR family transcriptional regulator</fullName>
    </submittedName>
</protein>
<dbReference type="GO" id="GO:0006950">
    <property type="term" value="P:response to stress"/>
    <property type="evidence" value="ECO:0007669"/>
    <property type="project" value="TreeGrafter"/>
</dbReference>
<dbReference type="PANTHER" id="PTHR33164:SF89">
    <property type="entry name" value="MARR FAMILY REGULATORY PROTEIN"/>
    <property type="match status" value="1"/>
</dbReference>
<dbReference type="PANTHER" id="PTHR33164">
    <property type="entry name" value="TRANSCRIPTIONAL REGULATOR, MARR FAMILY"/>
    <property type="match status" value="1"/>
</dbReference>
<dbReference type="InterPro" id="IPR036388">
    <property type="entry name" value="WH-like_DNA-bd_sf"/>
</dbReference>
<keyword evidence="6" id="KW-1185">Reference proteome</keyword>
<sequence length="158" mass="17281">MTRRADTALIALRQILHATGMNARALARRTGLTAAQLLVLQVVAETESTTPKEVARRTGVSQATITSLVDKLEARGYVTRQRGQQDRRLILIVATMAGRALLKTAPDPQRDAFVRRFEAMADWEQSMLIAALERLGGLLDAEDVEALPVPEEGVAGRH</sequence>
<evidence type="ECO:0000259" key="4">
    <source>
        <dbReference type="PROSITE" id="PS50995"/>
    </source>
</evidence>
<dbReference type="Pfam" id="PF12802">
    <property type="entry name" value="MarR_2"/>
    <property type="match status" value="1"/>
</dbReference>
<dbReference type="InterPro" id="IPR023187">
    <property type="entry name" value="Tscrpt_reg_MarR-type_CS"/>
</dbReference>
<dbReference type="AlphaFoldDB" id="A0A7M3T5L5"/>
<dbReference type="KEGG" id="hdh:G5B40_18730"/>
<accession>A0A7M3T5L5</accession>
<organism evidence="5 6">
    <name type="scientific">Pikeienuella piscinae</name>
    <dbReference type="NCBI Taxonomy" id="2748098"/>
    <lineage>
        <taxon>Bacteria</taxon>
        <taxon>Pseudomonadati</taxon>
        <taxon>Pseudomonadota</taxon>
        <taxon>Alphaproteobacteria</taxon>
        <taxon>Rhodobacterales</taxon>
        <taxon>Paracoccaceae</taxon>
        <taxon>Pikeienuella</taxon>
    </lineage>
</organism>
<keyword evidence="1" id="KW-0805">Transcription regulation</keyword>
<dbReference type="SUPFAM" id="SSF46785">
    <property type="entry name" value="Winged helix' DNA-binding domain"/>
    <property type="match status" value="1"/>
</dbReference>
<dbReference type="Gene3D" id="1.10.10.10">
    <property type="entry name" value="Winged helix-like DNA-binding domain superfamily/Winged helix DNA-binding domain"/>
    <property type="match status" value="1"/>
</dbReference>
<keyword evidence="2" id="KW-0238">DNA-binding</keyword>
<gene>
    <name evidence="5" type="ORF">G5B40_18730</name>
</gene>
<dbReference type="EMBL" id="CP049056">
    <property type="protein sequence ID" value="QIE57296.1"/>
    <property type="molecule type" value="Genomic_DNA"/>
</dbReference>
<dbReference type="GO" id="GO:0003677">
    <property type="term" value="F:DNA binding"/>
    <property type="evidence" value="ECO:0007669"/>
    <property type="project" value="UniProtKB-KW"/>
</dbReference>
<dbReference type="PROSITE" id="PS01117">
    <property type="entry name" value="HTH_MARR_1"/>
    <property type="match status" value="1"/>
</dbReference>
<evidence type="ECO:0000256" key="2">
    <source>
        <dbReference type="ARBA" id="ARBA00023125"/>
    </source>
</evidence>
<evidence type="ECO:0000313" key="5">
    <source>
        <dbReference type="EMBL" id="QIE57296.1"/>
    </source>
</evidence>
<dbReference type="RefSeq" id="WP_165101949.1">
    <property type="nucleotide sequence ID" value="NZ_CP049056.1"/>
</dbReference>
<dbReference type="PRINTS" id="PR00598">
    <property type="entry name" value="HTHMARR"/>
</dbReference>
<proteinExistence type="predicted"/>
<dbReference type="InterPro" id="IPR000835">
    <property type="entry name" value="HTH_MarR-typ"/>
</dbReference>
<evidence type="ECO:0000313" key="6">
    <source>
        <dbReference type="Proteomes" id="UP000503336"/>
    </source>
</evidence>